<keyword evidence="2" id="KW-0805">Transcription regulation</keyword>
<protein>
    <submittedName>
        <fullName evidence="6">LysR family transcriptional regulator</fullName>
    </submittedName>
</protein>
<dbReference type="Pfam" id="PF03466">
    <property type="entry name" value="LysR_substrate"/>
    <property type="match status" value="1"/>
</dbReference>
<dbReference type="PANTHER" id="PTHR30419:SF2">
    <property type="entry name" value="LYSR FAMILY TRANSCRIPTIONAL REGULATOR"/>
    <property type="match status" value="1"/>
</dbReference>
<dbReference type="PROSITE" id="PS50931">
    <property type="entry name" value="HTH_LYSR"/>
    <property type="match status" value="1"/>
</dbReference>
<dbReference type="SUPFAM" id="SSF46785">
    <property type="entry name" value="Winged helix' DNA-binding domain"/>
    <property type="match status" value="1"/>
</dbReference>
<evidence type="ECO:0000313" key="7">
    <source>
        <dbReference type="Proteomes" id="UP001165541"/>
    </source>
</evidence>
<evidence type="ECO:0000313" key="6">
    <source>
        <dbReference type="EMBL" id="MCM5681888.1"/>
    </source>
</evidence>
<evidence type="ECO:0000256" key="1">
    <source>
        <dbReference type="ARBA" id="ARBA00009437"/>
    </source>
</evidence>
<dbReference type="SUPFAM" id="SSF53850">
    <property type="entry name" value="Periplasmic binding protein-like II"/>
    <property type="match status" value="1"/>
</dbReference>
<keyword evidence="4" id="KW-0804">Transcription</keyword>
<dbReference type="Gene3D" id="1.10.10.10">
    <property type="entry name" value="Winged helix-like DNA-binding domain superfamily/Winged helix DNA-binding domain"/>
    <property type="match status" value="1"/>
</dbReference>
<dbReference type="Proteomes" id="UP001165541">
    <property type="component" value="Unassembled WGS sequence"/>
</dbReference>
<sequence length="336" mass="36775">MRLDFFSLHLFADVVDTQSINRGARQNHIAVSAASKRITDLEDLFQTKLLHRHARGVRPTDAGEMLHRRVKATMGDLELLMVEMSQFAQGVRGRVRLHSSSAAAVQRLPGDLASFVEMHPQVQVDLTSHAPADTLDMLVRGEADVGIVAPVAPYPESLCVWHYDTVTHVIVTHPSHPLARRESVSFADTLVHDHVSLTANGEWDILLGRMAQGRGGALNVRMRADNYEAVCRLVAANLGLAVVPADSARLYAQPLRLRVLALDEAWASMPVHVCCRDLQSLPASARRLVQHLTARKPEPAPESMHWGSARNGLDDGPLLPRSRLQGPATLASAVSC</sequence>
<dbReference type="InterPro" id="IPR005119">
    <property type="entry name" value="LysR_subst-bd"/>
</dbReference>
<evidence type="ECO:0000256" key="3">
    <source>
        <dbReference type="ARBA" id="ARBA00023125"/>
    </source>
</evidence>
<dbReference type="Gene3D" id="3.40.190.290">
    <property type="match status" value="1"/>
</dbReference>
<dbReference type="RefSeq" id="WP_251780368.1">
    <property type="nucleotide sequence ID" value="NZ_JAMKFE010000014.1"/>
</dbReference>
<comment type="caution">
    <text evidence="6">The sequence shown here is derived from an EMBL/GenBank/DDBJ whole genome shotgun (WGS) entry which is preliminary data.</text>
</comment>
<feature type="domain" description="HTH lysR-type" evidence="5">
    <location>
        <begin position="1"/>
        <end position="60"/>
    </location>
</feature>
<dbReference type="InterPro" id="IPR050950">
    <property type="entry name" value="HTH-type_LysR_regulators"/>
</dbReference>
<dbReference type="InterPro" id="IPR000847">
    <property type="entry name" value="LysR_HTH_N"/>
</dbReference>
<dbReference type="InterPro" id="IPR036388">
    <property type="entry name" value="WH-like_DNA-bd_sf"/>
</dbReference>
<dbReference type="Pfam" id="PF00126">
    <property type="entry name" value="HTH_1"/>
    <property type="match status" value="1"/>
</dbReference>
<name>A0ABT0YVQ4_9BURK</name>
<keyword evidence="3" id="KW-0238">DNA-binding</keyword>
<gene>
    <name evidence="6" type="ORF">M8A51_20360</name>
</gene>
<proteinExistence type="inferred from homology"/>
<keyword evidence="7" id="KW-1185">Reference proteome</keyword>
<evidence type="ECO:0000256" key="2">
    <source>
        <dbReference type="ARBA" id="ARBA00023015"/>
    </source>
</evidence>
<accession>A0ABT0YVQ4</accession>
<comment type="similarity">
    <text evidence="1">Belongs to the LysR transcriptional regulatory family.</text>
</comment>
<organism evidence="6 7">
    <name type="scientific">Caldimonas mangrovi</name>
    <dbReference type="NCBI Taxonomy" id="2944811"/>
    <lineage>
        <taxon>Bacteria</taxon>
        <taxon>Pseudomonadati</taxon>
        <taxon>Pseudomonadota</taxon>
        <taxon>Betaproteobacteria</taxon>
        <taxon>Burkholderiales</taxon>
        <taxon>Sphaerotilaceae</taxon>
        <taxon>Caldimonas</taxon>
    </lineage>
</organism>
<evidence type="ECO:0000256" key="4">
    <source>
        <dbReference type="ARBA" id="ARBA00023163"/>
    </source>
</evidence>
<evidence type="ECO:0000259" key="5">
    <source>
        <dbReference type="PROSITE" id="PS50931"/>
    </source>
</evidence>
<reference evidence="6" key="1">
    <citation type="submission" date="2022-05" db="EMBL/GenBank/DDBJ databases">
        <title>Schlegelella sp. nov., isolated from mangrove soil.</title>
        <authorList>
            <person name="Liu Y."/>
            <person name="Ge X."/>
            <person name="Liu W."/>
        </authorList>
    </citation>
    <scope>NUCLEOTIDE SEQUENCE</scope>
    <source>
        <strain evidence="6">S2-27</strain>
    </source>
</reference>
<dbReference type="EMBL" id="JAMKFE010000014">
    <property type="protein sequence ID" value="MCM5681888.1"/>
    <property type="molecule type" value="Genomic_DNA"/>
</dbReference>
<dbReference type="InterPro" id="IPR036390">
    <property type="entry name" value="WH_DNA-bd_sf"/>
</dbReference>
<dbReference type="PANTHER" id="PTHR30419">
    <property type="entry name" value="HTH-TYPE TRANSCRIPTIONAL REGULATOR YBHD"/>
    <property type="match status" value="1"/>
</dbReference>